<evidence type="ECO:0000313" key="7">
    <source>
        <dbReference type="Proteomes" id="UP000315648"/>
    </source>
</evidence>
<keyword evidence="2" id="KW-0520">NAD</keyword>
<dbReference type="SUPFAM" id="SSF52283">
    <property type="entry name" value="Formate/glycerate dehydrogenase catalytic domain-like"/>
    <property type="match status" value="1"/>
</dbReference>
<gene>
    <name evidence="6" type="ORF">FPL22_00555</name>
</gene>
<protein>
    <submittedName>
        <fullName evidence="6">3-phosphoglycerate dehydrogenase</fullName>
    </submittedName>
</protein>
<dbReference type="PANTHER" id="PTHR10996:SF178">
    <property type="entry name" value="2-HYDROXYACID DEHYDROGENASE YGL185C-RELATED"/>
    <property type="match status" value="1"/>
</dbReference>
<feature type="domain" description="D-isomer specific 2-hydroxyacid dehydrogenase NAD-binding" evidence="5">
    <location>
        <begin position="111"/>
        <end position="284"/>
    </location>
</feature>
<dbReference type="InterPro" id="IPR006139">
    <property type="entry name" value="D-isomer_2_OHA_DH_cat_dom"/>
</dbReference>
<evidence type="ECO:0000259" key="4">
    <source>
        <dbReference type="Pfam" id="PF00389"/>
    </source>
</evidence>
<dbReference type="InterPro" id="IPR036291">
    <property type="entry name" value="NAD(P)-bd_dom_sf"/>
</dbReference>
<dbReference type="PROSITE" id="PS00671">
    <property type="entry name" value="D_2_HYDROXYACID_DH_3"/>
    <property type="match status" value="1"/>
</dbReference>
<evidence type="ECO:0000256" key="2">
    <source>
        <dbReference type="ARBA" id="ARBA00023027"/>
    </source>
</evidence>
<dbReference type="GO" id="GO:0005829">
    <property type="term" value="C:cytosol"/>
    <property type="evidence" value="ECO:0007669"/>
    <property type="project" value="TreeGrafter"/>
</dbReference>
<evidence type="ECO:0000256" key="1">
    <source>
        <dbReference type="ARBA" id="ARBA00023002"/>
    </source>
</evidence>
<dbReference type="RefSeq" id="WP_144228172.1">
    <property type="nucleotide sequence ID" value="NZ_CBCRVV010000001.1"/>
</dbReference>
<keyword evidence="7" id="KW-1185">Reference proteome</keyword>
<dbReference type="InterPro" id="IPR050223">
    <property type="entry name" value="D-isomer_2-hydroxyacid_DH"/>
</dbReference>
<reference evidence="6 7" key="1">
    <citation type="submission" date="2019-07" db="EMBL/GenBank/DDBJ databases">
        <title>Description of 53C-WASEF.</title>
        <authorList>
            <person name="Pitt A."/>
            <person name="Hahn M.W."/>
        </authorList>
    </citation>
    <scope>NUCLEOTIDE SEQUENCE [LARGE SCALE GENOMIC DNA]</scope>
    <source>
        <strain evidence="6 7">53C-WASEF</strain>
    </source>
</reference>
<dbReference type="GO" id="GO:0051287">
    <property type="term" value="F:NAD binding"/>
    <property type="evidence" value="ECO:0007669"/>
    <property type="project" value="InterPro"/>
</dbReference>
<keyword evidence="1 3" id="KW-0560">Oxidoreductase</keyword>
<dbReference type="EMBL" id="VMBG01000001">
    <property type="protein sequence ID" value="TSJ77830.1"/>
    <property type="molecule type" value="Genomic_DNA"/>
</dbReference>
<dbReference type="Pfam" id="PF02826">
    <property type="entry name" value="2-Hacid_dh_C"/>
    <property type="match status" value="1"/>
</dbReference>
<accession>A0A556QME9</accession>
<comment type="caution">
    <text evidence="6">The sequence shown here is derived from an EMBL/GenBank/DDBJ whole genome shotgun (WGS) entry which is preliminary data.</text>
</comment>
<name>A0A556QME9_9BACT</name>
<dbReference type="AlphaFoldDB" id="A0A556QME9"/>
<dbReference type="PANTHER" id="PTHR10996">
    <property type="entry name" value="2-HYDROXYACID DEHYDROGENASE-RELATED"/>
    <property type="match status" value="1"/>
</dbReference>
<sequence length="316" mass="34309">MTRVLLTTTSFQDTPGIHHDMLAAAGFEIVRERGPLPESRMLELAGQFDAYLCGDDAMTRAVMEKSLPRLKVISKYGIGLDKINLKSAKDLALPVLFTPGVNHTTVAEHTFALLLAVVRNLVVEANHVAAGRWTRITGNEVCGKTLLLIGLGRIAKEVAVRARAFGLRVIVFANYWDEDFARWQGIERVSNLDDALRQADFVSLHTKLTAETKGLLDARRLALLPKGAVIVNTGRGELIDLDALVAAIKSGHIRYGADVLDQEPPPADHPLLGLPGTVITPHIGSRTHESVQRQASCAVENLTLFLAGKTPIARAV</sequence>
<evidence type="ECO:0000313" key="6">
    <source>
        <dbReference type="EMBL" id="TSJ77830.1"/>
    </source>
</evidence>
<dbReference type="Gene3D" id="3.40.50.720">
    <property type="entry name" value="NAD(P)-binding Rossmann-like Domain"/>
    <property type="match status" value="2"/>
</dbReference>
<dbReference type="InterPro" id="IPR029753">
    <property type="entry name" value="D-isomer_DH_CS"/>
</dbReference>
<evidence type="ECO:0000259" key="5">
    <source>
        <dbReference type="Pfam" id="PF02826"/>
    </source>
</evidence>
<dbReference type="Pfam" id="PF00389">
    <property type="entry name" value="2-Hacid_dh"/>
    <property type="match status" value="1"/>
</dbReference>
<dbReference type="InterPro" id="IPR006140">
    <property type="entry name" value="D-isomer_DH_NAD-bd"/>
</dbReference>
<organism evidence="6 7">
    <name type="scientific">Rariglobus hedericola</name>
    <dbReference type="NCBI Taxonomy" id="2597822"/>
    <lineage>
        <taxon>Bacteria</taxon>
        <taxon>Pseudomonadati</taxon>
        <taxon>Verrucomicrobiota</taxon>
        <taxon>Opitutia</taxon>
        <taxon>Opitutales</taxon>
        <taxon>Opitutaceae</taxon>
        <taxon>Rariglobus</taxon>
    </lineage>
</organism>
<feature type="domain" description="D-isomer specific 2-hydroxyacid dehydrogenase catalytic" evidence="4">
    <location>
        <begin position="25"/>
        <end position="312"/>
    </location>
</feature>
<dbReference type="SUPFAM" id="SSF51735">
    <property type="entry name" value="NAD(P)-binding Rossmann-fold domains"/>
    <property type="match status" value="1"/>
</dbReference>
<proteinExistence type="inferred from homology"/>
<dbReference type="CDD" id="cd12172">
    <property type="entry name" value="PGDH_like_2"/>
    <property type="match status" value="1"/>
</dbReference>
<evidence type="ECO:0000256" key="3">
    <source>
        <dbReference type="RuleBase" id="RU003719"/>
    </source>
</evidence>
<dbReference type="GO" id="GO:0016618">
    <property type="term" value="F:hydroxypyruvate reductase [NAD(P)H] activity"/>
    <property type="evidence" value="ECO:0007669"/>
    <property type="project" value="TreeGrafter"/>
</dbReference>
<dbReference type="OrthoDB" id="9805416at2"/>
<comment type="similarity">
    <text evidence="3">Belongs to the D-isomer specific 2-hydroxyacid dehydrogenase family.</text>
</comment>
<dbReference type="GO" id="GO:0030267">
    <property type="term" value="F:glyoxylate reductase (NADPH) activity"/>
    <property type="evidence" value="ECO:0007669"/>
    <property type="project" value="TreeGrafter"/>
</dbReference>
<dbReference type="Proteomes" id="UP000315648">
    <property type="component" value="Unassembled WGS sequence"/>
</dbReference>